<evidence type="ECO:0000313" key="1">
    <source>
        <dbReference type="EMBL" id="SVC41598.1"/>
    </source>
</evidence>
<proteinExistence type="predicted"/>
<gene>
    <name evidence="1" type="ORF">METZ01_LOCUS294452</name>
</gene>
<feature type="non-terminal residue" evidence="1">
    <location>
        <position position="81"/>
    </location>
</feature>
<sequence>MALRNTAEARRRRFLKQKKEHGDIEQITKHYHTLPFIVWFDDKGEIMKMGKDEDKVFSKKYKSAVFSDDEVAILQNSSWGL</sequence>
<accession>A0A382LYN3</accession>
<name>A0A382LYN3_9ZZZZ</name>
<organism evidence="1">
    <name type="scientific">marine metagenome</name>
    <dbReference type="NCBI Taxonomy" id="408172"/>
    <lineage>
        <taxon>unclassified sequences</taxon>
        <taxon>metagenomes</taxon>
        <taxon>ecological metagenomes</taxon>
    </lineage>
</organism>
<dbReference type="AlphaFoldDB" id="A0A382LYN3"/>
<protein>
    <submittedName>
        <fullName evidence="1">Uncharacterized protein</fullName>
    </submittedName>
</protein>
<reference evidence="1" key="1">
    <citation type="submission" date="2018-05" db="EMBL/GenBank/DDBJ databases">
        <authorList>
            <person name="Lanie J.A."/>
            <person name="Ng W.-L."/>
            <person name="Kazmierczak K.M."/>
            <person name="Andrzejewski T.M."/>
            <person name="Davidsen T.M."/>
            <person name="Wayne K.J."/>
            <person name="Tettelin H."/>
            <person name="Glass J.I."/>
            <person name="Rusch D."/>
            <person name="Podicherti R."/>
            <person name="Tsui H.-C.T."/>
            <person name="Winkler M.E."/>
        </authorList>
    </citation>
    <scope>NUCLEOTIDE SEQUENCE</scope>
</reference>
<dbReference type="EMBL" id="UINC01090020">
    <property type="protein sequence ID" value="SVC41598.1"/>
    <property type="molecule type" value="Genomic_DNA"/>
</dbReference>